<dbReference type="AlphaFoldDB" id="A0A7W6HI61"/>
<dbReference type="FunFam" id="3.40.50.2300:FF:000001">
    <property type="entry name" value="DNA-binding response regulator PhoB"/>
    <property type="match status" value="1"/>
</dbReference>
<evidence type="ECO:0000256" key="4">
    <source>
        <dbReference type="ARBA" id="ARBA00023125"/>
    </source>
</evidence>
<sequence>MENALILIVEDEPEIAEILEAYFVREGFRTVSAGDGPTGLAHHLRLKPDLVILDVKLPGLDGYEVLATVRRRGDTPVIMVTALAEDLDKLLALRVGADDYVVKPFNPLEVVARAKAVLRRTTGSGTRRTLRVGPLHIDPEAYAATVEGQQETTVLELTRTEFRLLAHMAASPGRVFERSELIDACLPESEAMDRTVDSHVSKLRRKLAAAGADGVLTGVRGVGYKLSGSHA</sequence>
<evidence type="ECO:0000256" key="3">
    <source>
        <dbReference type="ARBA" id="ARBA00023015"/>
    </source>
</evidence>
<evidence type="ECO:0000313" key="11">
    <source>
        <dbReference type="Proteomes" id="UP000588647"/>
    </source>
</evidence>
<dbReference type="GO" id="GO:0032993">
    <property type="term" value="C:protein-DNA complex"/>
    <property type="evidence" value="ECO:0007669"/>
    <property type="project" value="TreeGrafter"/>
</dbReference>
<evidence type="ECO:0000256" key="5">
    <source>
        <dbReference type="ARBA" id="ARBA00023163"/>
    </source>
</evidence>
<dbReference type="GO" id="GO:0005829">
    <property type="term" value="C:cytosol"/>
    <property type="evidence" value="ECO:0007669"/>
    <property type="project" value="TreeGrafter"/>
</dbReference>
<dbReference type="PANTHER" id="PTHR48111:SF59">
    <property type="entry name" value="TRANSCRIPTIONAL REGULATORY PROTEIN BAER"/>
    <property type="match status" value="1"/>
</dbReference>
<gene>
    <name evidence="10" type="ORF">GGR03_004485</name>
</gene>
<keyword evidence="4 7" id="KW-0238">DNA-binding</keyword>
<dbReference type="InterPro" id="IPR039420">
    <property type="entry name" value="WalR-like"/>
</dbReference>
<dbReference type="GO" id="GO:0000976">
    <property type="term" value="F:transcription cis-regulatory region binding"/>
    <property type="evidence" value="ECO:0007669"/>
    <property type="project" value="TreeGrafter"/>
</dbReference>
<comment type="caution">
    <text evidence="10">The sequence shown here is derived from an EMBL/GenBank/DDBJ whole genome shotgun (WGS) entry which is preliminary data.</text>
</comment>
<keyword evidence="3" id="KW-0805">Transcription regulation</keyword>
<keyword evidence="2" id="KW-0902">Two-component regulatory system</keyword>
<dbReference type="SUPFAM" id="SSF52172">
    <property type="entry name" value="CheY-like"/>
    <property type="match status" value="1"/>
</dbReference>
<dbReference type="SMART" id="SM00448">
    <property type="entry name" value="REC"/>
    <property type="match status" value="1"/>
</dbReference>
<dbReference type="InterPro" id="IPR016032">
    <property type="entry name" value="Sig_transdc_resp-reg_C-effctor"/>
</dbReference>
<dbReference type="InterPro" id="IPR001867">
    <property type="entry name" value="OmpR/PhoB-type_DNA-bd"/>
</dbReference>
<keyword evidence="1 6" id="KW-0597">Phosphoprotein</keyword>
<dbReference type="PROSITE" id="PS50110">
    <property type="entry name" value="RESPONSE_REGULATORY"/>
    <property type="match status" value="1"/>
</dbReference>
<dbReference type="Gene3D" id="3.40.50.2300">
    <property type="match status" value="1"/>
</dbReference>
<protein>
    <submittedName>
        <fullName evidence="10">Two-component system response regulator AdeR</fullName>
    </submittedName>
</protein>
<feature type="domain" description="Response regulatory" evidence="8">
    <location>
        <begin position="5"/>
        <end position="118"/>
    </location>
</feature>
<evidence type="ECO:0000259" key="8">
    <source>
        <dbReference type="PROSITE" id="PS50110"/>
    </source>
</evidence>
<dbReference type="GO" id="GO:0006355">
    <property type="term" value="P:regulation of DNA-templated transcription"/>
    <property type="evidence" value="ECO:0007669"/>
    <property type="project" value="InterPro"/>
</dbReference>
<dbReference type="SUPFAM" id="SSF46894">
    <property type="entry name" value="C-terminal effector domain of the bipartite response regulators"/>
    <property type="match status" value="1"/>
</dbReference>
<dbReference type="RefSeq" id="WP_183210950.1">
    <property type="nucleotide sequence ID" value="NZ_JAAAMM010000006.1"/>
</dbReference>
<feature type="modified residue" description="4-aspartylphosphate" evidence="6">
    <location>
        <position position="54"/>
    </location>
</feature>
<proteinExistence type="predicted"/>
<dbReference type="InterPro" id="IPR011006">
    <property type="entry name" value="CheY-like_superfamily"/>
</dbReference>
<feature type="DNA-binding region" description="OmpR/PhoB-type" evidence="7">
    <location>
        <begin position="127"/>
        <end position="228"/>
    </location>
</feature>
<dbReference type="CDD" id="cd00383">
    <property type="entry name" value="trans_reg_C"/>
    <property type="match status" value="1"/>
</dbReference>
<dbReference type="InterPro" id="IPR036388">
    <property type="entry name" value="WH-like_DNA-bd_sf"/>
</dbReference>
<dbReference type="Proteomes" id="UP000588647">
    <property type="component" value="Unassembled WGS sequence"/>
</dbReference>
<dbReference type="CDD" id="cd17574">
    <property type="entry name" value="REC_OmpR"/>
    <property type="match status" value="1"/>
</dbReference>
<dbReference type="SMART" id="SM00862">
    <property type="entry name" value="Trans_reg_C"/>
    <property type="match status" value="1"/>
</dbReference>
<evidence type="ECO:0000313" key="10">
    <source>
        <dbReference type="EMBL" id="MBB4005386.1"/>
    </source>
</evidence>
<evidence type="ECO:0000256" key="1">
    <source>
        <dbReference type="ARBA" id="ARBA00022553"/>
    </source>
</evidence>
<dbReference type="GO" id="GO:0000156">
    <property type="term" value="F:phosphorelay response regulator activity"/>
    <property type="evidence" value="ECO:0007669"/>
    <property type="project" value="TreeGrafter"/>
</dbReference>
<accession>A0A7W6HI61</accession>
<dbReference type="Gene3D" id="1.10.10.10">
    <property type="entry name" value="Winged helix-like DNA-binding domain superfamily/Winged helix DNA-binding domain"/>
    <property type="match status" value="1"/>
</dbReference>
<keyword evidence="5" id="KW-0804">Transcription</keyword>
<dbReference type="Pfam" id="PF00072">
    <property type="entry name" value="Response_reg"/>
    <property type="match status" value="1"/>
</dbReference>
<name>A0A7W6HI61_9HYPH</name>
<organism evidence="10 11">
    <name type="scientific">Aurantimonas endophytica</name>
    <dbReference type="NCBI Taxonomy" id="1522175"/>
    <lineage>
        <taxon>Bacteria</taxon>
        <taxon>Pseudomonadati</taxon>
        <taxon>Pseudomonadota</taxon>
        <taxon>Alphaproteobacteria</taxon>
        <taxon>Hyphomicrobiales</taxon>
        <taxon>Aurantimonadaceae</taxon>
        <taxon>Aurantimonas</taxon>
    </lineage>
</organism>
<dbReference type="PANTHER" id="PTHR48111">
    <property type="entry name" value="REGULATOR OF RPOS"/>
    <property type="match status" value="1"/>
</dbReference>
<dbReference type="Gene3D" id="6.10.250.690">
    <property type="match status" value="1"/>
</dbReference>
<dbReference type="Pfam" id="PF00486">
    <property type="entry name" value="Trans_reg_C"/>
    <property type="match status" value="1"/>
</dbReference>
<keyword evidence="11" id="KW-1185">Reference proteome</keyword>
<reference evidence="10 11" key="1">
    <citation type="submission" date="2020-08" db="EMBL/GenBank/DDBJ databases">
        <title>Genomic Encyclopedia of Type Strains, Phase IV (KMG-IV): sequencing the most valuable type-strain genomes for metagenomic binning, comparative biology and taxonomic classification.</title>
        <authorList>
            <person name="Goeker M."/>
        </authorList>
    </citation>
    <scope>NUCLEOTIDE SEQUENCE [LARGE SCALE GENOMIC DNA]</scope>
    <source>
        <strain evidence="10 11">DSM 103570</strain>
    </source>
</reference>
<dbReference type="PROSITE" id="PS51755">
    <property type="entry name" value="OMPR_PHOB"/>
    <property type="match status" value="1"/>
</dbReference>
<evidence type="ECO:0000256" key="2">
    <source>
        <dbReference type="ARBA" id="ARBA00023012"/>
    </source>
</evidence>
<evidence type="ECO:0000256" key="7">
    <source>
        <dbReference type="PROSITE-ProRule" id="PRU01091"/>
    </source>
</evidence>
<evidence type="ECO:0000256" key="6">
    <source>
        <dbReference type="PROSITE-ProRule" id="PRU00169"/>
    </source>
</evidence>
<feature type="domain" description="OmpR/PhoB-type" evidence="9">
    <location>
        <begin position="127"/>
        <end position="228"/>
    </location>
</feature>
<evidence type="ECO:0000259" key="9">
    <source>
        <dbReference type="PROSITE" id="PS51755"/>
    </source>
</evidence>
<dbReference type="InterPro" id="IPR001789">
    <property type="entry name" value="Sig_transdc_resp-reg_receiver"/>
</dbReference>
<dbReference type="EMBL" id="JACIEM010000006">
    <property type="protein sequence ID" value="MBB4005386.1"/>
    <property type="molecule type" value="Genomic_DNA"/>
</dbReference>